<dbReference type="RefSeq" id="XP_011133292.1">
    <property type="nucleotide sequence ID" value="XM_011134990.1"/>
</dbReference>
<organism evidence="1 2">
    <name type="scientific">Gregarina niphandrodes</name>
    <name type="common">Septate eugregarine</name>
    <dbReference type="NCBI Taxonomy" id="110365"/>
    <lineage>
        <taxon>Eukaryota</taxon>
        <taxon>Sar</taxon>
        <taxon>Alveolata</taxon>
        <taxon>Apicomplexa</taxon>
        <taxon>Conoidasida</taxon>
        <taxon>Gregarinasina</taxon>
        <taxon>Eugregarinorida</taxon>
        <taxon>Gregarinidae</taxon>
        <taxon>Gregarina</taxon>
    </lineage>
</organism>
<name>A0A023AXU6_GRENI</name>
<reference evidence="1" key="1">
    <citation type="submission" date="2013-12" db="EMBL/GenBank/DDBJ databases">
        <authorList>
            <person name="Omoto C.K."/>
            <person name="Sibley D."/>
            <person name="Venepally P."/>
            <person name="Hadjithomas M."/>
            <person name="Karamycheva S."/>
            <person name="Brunk B."/>
            <person name="Roos D."/>
            <person name="Caler E."/>
            <person name="Lorenzi H."/>
        </authorList>
    </citation>
    <scope>NUCLEOTIDE SEQUENCE</scope>
</reference>
<evidence type="ECO:0000313" key="2">
    <source>
        <dbReference type="Proteomes" id="UP000019763"/>
    </source>
</evidence>
<keyword evidence="2" id="KW-1185">Reference proteome</keyword>
<protein>
    <submittedName>
        <fullName evidence="1">Uncharacterized protein</fullName>
    </submittedName>
</protein>
<feature type="non-terminal residue" evidence="1">
    <location>
        <position position="54"/>
    </location>
</feature>
<dbReference type="VEuPathDB" id="CryptoDB:GNI_170560"/>
<dbReference type="Proteomes" id="UP000019763">
    <property type="component" value="Unassembled WGS sequence"/>
</dbReference>
<accession>A0A023AXU6</accession>
<comment type="caution">
    <text evidence="1">The sequence shown here is derived from an EMBL/GenBank/DDBJ whole genome shotgun (WGS) entry which is preliminary data.</text>
</comment>
<dbReference type="EMBL" id="AFNH02001278">
    <property type="protein sequence ID" value="EZG43477.1"/>
    <property type="molecule type" value="Genomic_DNA"/>
</dbReference>
<proteinExistence type="predicted"/>
<gene>
    <name evidence="1" type="ORF">GNI_170560</name>
</gene>
<dbReference type="AlphaFoldDB" id="A0A023AXU6"/>
<sequence length="54" mass="5690">AHACSRICSAAVAAKRDHSEMEPAEYFAAAEPPTSAEGFTAKNFTVEDSDAGSW</sequence>
<feature type="non-terminal residue" evidence="1">
    <location>
        <position position="1"/>
    </location>
</feature>
<dbReference type="GeneID" id="22915835"/>
<evidence type="ECO:0000313" key="1">
    <source>
        <dbReference type="EMBL" id="EZG43477.1"/>
    </source>
</evidence>